<dbReference type="SMR" id="A0A3B6BYL7"/>
<accession>A0A3B6BYL7</accession>
<dbReference type="Gramene" id="TraesCS2B02G071400.1">
    <property type="protein sequence ID" value="TraesCS2B02G071400.1"/>
    <property type="gene ID" value="TraesCS2B02G071400"/>
</dbReference>
<dbReference type="InterPro" id="IPR008271">
    <property type="entry name" value="Ser/Thr_kinase_AS"/>
</dbReference>
<dbReference type="Gene3D" id="3.30.200.20">
    <property type="entry name" value="Phosphorylase Kinase, domain 1"/>
    <property type="match status" value="1"/>
</dbReference>
<dbReference type="InterPro" id="IPR011009">
    <property type="entry name" value="Kinase-like_dom_sf"/>
</dbReference>
<dbReference type="Pfam" id="PF14299">
    <property type="entry name" value="PP2"/>
    <property type="match status" value="1"/>
</dbReference>
<sequence>MADKDHYLEDLFCEKKMELSLLQDITNNFSQESEIGRGGCGIVYKGALRDGFLAVKKLNFVANNKSFLDEVNCLRRIKHKNIVRFIGYGFQTNKYITVVGGDLVLAESSERLICFEYLRNGSLESFLKDDQPYKRTWPECYKIIHGICLGLHHLHERCMIHRDIKPGNILLDDDMTPKIADFGLSRLLVDGESGKVTNYHYLKGTLGYMAPEFLHDGKYSVKSDIFGLGRIIEKMVIGCHTTSMEETAVLVWGPRLDHLDASEKSTALEQVKECIKISADCTQHEAASRPATQYILARLTTPGNSHCSAAGGINTSTVPAQMTPARVDTTTGVTSYRMLSARELQIANNRPGHWSWSSHPLPYSSRNEEFAELISVYCLAVTGEVQPKDLSAGRSYTVYLVYKLAIINAGLDAEGSVQTSSLRLYGNRVYPMGKVSLHPEAPRTADHVNHPVSRGDGWLELRLADFANDGEMLTEQGVIVDLREENLSVEKRGIIVKGMEFRSN</sequence>
<keyword evidence="3" id="KW-1185">Reference proteome</keyword>
<dbReference type="Gramene" id="TraesCS2B03G0157500.1">
    <property type="protein sequence ID" value="TraesCS2B03G0157500.1.CDS"/>
    <property type="gene ID" value="TraesCS2B03G0157500"/>
</dbReference>
<dbReference type="EnsemblPlants" id="TraesCS2B02G071400.1">
    <property type="protein sequence ID" value="TraesCS2B02G071400.1"/>
    <property type="gene ID" value="TraesCS2B02G071400"/>
</dbReference>
<dbReference type="Proteomes" id="UP000019116">
    <property type="component" value="Chromosome 2B"/>
</dbReference>
<evidence type="ECO:0000259" key="1">
    <source>
        <dbReference type="PROSITE" id="PS50011"/>
    </source>
</evidence>
<reference evidence="2" key="1">
    <citation type="submission" date="2018-08" db="EMBL/GenBank/DDBJ databases">
        <authorList>
            <person name="Rossello M."/>
        </authorList>
    </citation>
    <scope>NUCLEOTIDE SEQUENCE [LARGE SCALE GENOMIC DNA]</scope>
    <source>
        <strain evidence="2">cv. Chinese Spring</strain>
    </source>
</reference>
<dbReference type="PANTHER" id="PTHR45707">
    <property type="entry name" value="C2 CALCIUM/LIPID-BINDING PLANT PHOSPHORIBOSYLTRANSFERASE FAMILY PROTEIN"/>
    <property type="match status" value="1"/>
</dbReference>
<dbReference type="PROSITE" id="PS00108">
    <property type="entry name" value="PROTEIN_KINASE_ST"/>
    <property type="match status" value="1"/>
</dbReference>
<organism evidence="2">
    <name type="scientific">Triticum aestivum</name>
    <name type="common">Wheat</name>
    <dbReference type="NCBI Taxonomy" id="4565"/>
    <lineage>
        <taxon>Eukaryota</taxon>
        <taxon>Viridiplantae</taxon>
        <taxon>Streptophyta</taxon>
        <taxon>Embryophyta</taxon>
        <taxon>Tracheophyta</taxon>
        <taxon>Spermatophyta</taxon>
        <taxon>Magnoliopsida</taxon>
        <taxon>Liliopsida</taxon>
        <taxon>Poales</taxon>
        <taxon>Poaceae</taxon>
        <taxon>BOP clade</taxon>
        <taxon>Pooideae</taxon>
        <taxon>Triticodae</taxon>
        <taxon>Triticeae</taxon>
        <taxon>Triticinae</taxon>
        <taxon>Triticum</taxon>
    </lineage>
</organism>
<dbReference type="Gramene" id="TraesWEE_scaffold_015542_01G000400.1">
    <property type="protein sequence ID" value="TraesWEE_scaffold_015542_01G000400.1"/>
    <property type="gene ID" value="TraesWEE_scaffold_015542_01G000400"/>
</dbReference>
<dbReference type="Gramene" id="TraesPARA_EIv1.0_0606030.1">
    <property type="protein sequence ID" value="TraesPARA_EIv1.0_0606030.1.CDS"/>
    <property type="gene ID" value="TraesPARA_EIv1.0_0606030"/>
</dbReference>
<dbReference type="InterPro" id="IPR000719">
    <property type="entry name" value="Prot_kinase_dom"/>
</dbReference>
<dbReference type="Gramene" id="TraesROB_scaffold_020080_01G000100.1">
    <property type="protein sequence ID" value="TraesROB_scaffold_020080_01G000100.1"/>
    <property type="gene ID" value="TraesROB_scaffold_020080_01G000100"/>
</dbReference>
<dbReference type="Gramene" id="TraesKAR2B01G0037110.1">
    <property type="protein sequence ID" value="cds.TraesKAR2B01G0037110.1"/>
    <property type="gene ID" value="TraesKAR2B01G0037110"/>
</dbReference>
<dbReference type="Gene3D" id="1.10.510.10">
    <property type="entry name" value="Transferase(Phosphotransferase) domain 1"/>
    <property type="match status" value="1"/>
</dbReference>
<dbReference type="Gramene" id="TraesRN2B0100161500.1">
    <property type="protein sequence ID" value="TraesRN2B0100161500.1"/>
    <property type="gene ID" value="TraesRN2B0100161500"/>
</dbReference>
<name>A0A3B6BYL7_WHEAT</name>
<reference evidence="2" key="2">
    <citation type="submission" date="2018-10" db="UniProtKB">
        <authorList>
            <consortium name="EnsemblPlants"/>
        </authorList>
    </citation>
    <scope>IDENTIFICATION</scope>
</reference>
<dbReference type="Pfam" id="PF00069">
    <property type="entry name" value="Pkinase"/>
    <property type="match status" value="1"/>
</dbReference>
<feature type="domain" description="Protein kinase" evidence="1">
    <location>
        <begin position="29"/>
        <end position="301"/>
    </location>
</feature>
<dbReference type="GO" id="GO:0005524">
    <property type="term" value="F:ATP binding"/>
    <property type="evidence" value="ECO:0007669"/>
    <property type="project" value="InterPro"/>
</dbReference>
<dbReference type="Gramene" id="TraesCAD_scaffold_011906_01G000100.1">
    <property type="protein sequence ID" value="TraesCAD_scaffold_011906_01G000100.1"/>
    <property type="gene ID" value="TraesCAD_scaffold_011906_01G000100"/>
</dbReference>
<dbReference type="GO" id="GO:0004672">
    <property type="term" value="F:protein kinase activity"/>
    <property type="evidence" value="ECO:0007669"/>
    <property type="project" value="InterPro"/>
</dbReference>
<dbReference type="PANTHER" id="PTHR45707:SF70">
    <property type="entry name" value="PROTEIN KINASE DOMAIN-CONTAINING PROTEIN"/>
    <property type="match status" value="1"/>
</dbReference>
<dbReference type="SUPFAM" id="SSF56112">
    <property type="entry name" value="Protein kinase-like (PK-like)"/>
    <property type="match status" value="1"/>
</dbReference>
<dbReference type="STRING" id="4565.A0A3B6BYL7"/>
<dbReference type="SMART" id="SM00220">
    <property type="entry name" value="S_TKc"/>
    <property type="match status" value="1"/>
</dbReference>
<protein>
    <recommendedName>
        <fullName evidence="1">Protein kinase domain-containing protein</fullName>
    </recommendedName>
</protein>
<proteinExistence type="predicted"/>
<dbReference type="OMA" id="MVIGCHT"/>
<dbReference type="Gramene" id="TraesCLE_scaffold_017359_01G000100.1">
    <property type="protein sequence ID" value="TraesCLE_scaffold_017359_01G000100.1"/>
    <property type="gene ID" value="TraesCLE_scaffold_017359_01G000100"/>
</dbReference>
<dbReference type="OrthoDB" id="687278at2759"/>
<evidence type="ECO:0000313" key="3">
    <source>
        <dbReference type="Proteomes" id="UP000019116"/>
    </source>
</evidence>
<evidence type="ECO:0000313" key="2">
    <source>
        <dbReference type="EnsemblPlants" id="TraesCS2B02G071400.1"/>
    </source>
</evidence>
<dbReference type="PROSITE" id="PS50011">
    <property type="entry name" value="PROTEIN_KINASE_DOM"/>
    <property type="match status" value="1"/>
</dbReference>
<dbReference type="InterPro" id="IPR025886">
    <property type="entry name" value="PP2-like"/>
</dbReference>
<dbReference type="AlphaFoldDB" id="A0A3B6BYL7"/>